<dbReference type="AlphaFoldDB" id="A0AAD4QXJ4"/>
<proteinExistence type="predicted"/>
<accession>A0AAD4QXJ4</accession>
<feature type="region of interest" description="Disordered" evidence="3">
    <location>
        <begin position="213"/>
        <end position="237"/>
    </location>
</feature>
<evidence type="ECO:0000313" key="5">
    <source>
        <dbReference type="EMBL" id="KAI1696007.1"/>
    </source>
</evidence>
<dbReference type="SUPFAM" id="SSF54928">
    <property type="entry name" value="RNA-binding domain, RBD"/>
    <property type="match status" value="2"/>
</dbReference>
<reference evidence="5" key="1">
    <citation type="submission" date="2022-01" db="EMBL/GenBank/DDBJ databases">
        <title>Genome Sequence Resource for Two Populations of Ditylenchus destructor, the Migratory Endoparasitic Phytonematode.</title>
        <authorList>
            <person name="Zhang H."/>
            <person name="Lin R."/>
            <person name="Xie B."/>
        </authorList>
    </citation>
    <scope>NUCLEOTIDE SEQUENCE</scope>
    <source>
        <strain evidence="5">BazhouSP</strain>
    </source>
</reference>
<organism evidence="5 6">
    <name type="scientific">Ditylenchus destructor</name>
    <dbReference type="NCBI Taxonomy" id="166010"/>
    <lineage>
        <taxon>Eukaryota</taxon>
        <taxon>Metazoa</taxon>
        <taxon>Ecdysozoa</taxon>
        <taxon>Nematoda</taxon>
        <taxon>Chromadorea</taxon>
        <taxon>Rhabditida</taxon>
        <taxon>Tylenchina</taxon>
        <taxon>Tylenchomorpha</taxon>
        <taxon>Sphaerularioidea</taxon>
        <taxon>Anguinidae</taxon>
        <taxon>Anguininae</taxon>
        <taxon>Ditylenchus</taxon>
    </lineage>
</organism>
<feature type="domain" description="RRM" evidence="4">
    <location>
        <begin position="79"/>
        <end position="153"/>
    </location>
</feature>
<dbReference type="GO" id="GO:0003723">
    <property type="term" value="F:RNA binding"/>
    <property type="evidence" value="ECO:0007669"/>
    <property type="project" value="UniProtKB-UniRule"/>
</dbReference>
<comment type="caution">
    <text evidence="5">The sequence shown here is derived from an EMBL/GenBank/DDBJ whole genome shotgun (WGS) entry which is preliminary data.</text>
</comment>
<evidence type="ECO:0000256" key="2">
    <source>
        <dbReference type="PROSITE-ProRule" id="PRU00176"/>
    </source>
</evidence>
<protein>
    <submittedName>
        <fullName evidence="5">RNA recognition motif domain-containing protein</fullName>
    </submittedName>
</protein>
<dbReference type="PANTHER" id="PTHR48024">
    <property type="entry name" value="GEO13361P1-RELATED"/>
    <property type="match status" value="1"/>
</dbReference>
<dbReference type="SMART" id="SM00360">
    <property type="entry name" value="RRM"/>
    <property type="match status" value="2"/>
</dbReference>
<evidence type="ECO:0000256" key="1">
    <source>
        <dbReference type="ARBA" id="ARBA00022884"/>
    </source>
</evidence>
<dbReference type="CDD" id="cd00590">
    <property type="entry name" value="RRM_SF"/>
    <property type="match status" value="1"/>
</dbReference>
<feature type="compositionally biased region" description="Basic and acidic residues" evidence="3">
    <location>
        <begin position="218"/>
        <end position="237"/>
    </location>
</feature>
<dbReference type="PROSITE" id="PS50102">
    <property type="entry name" value="RRM"/>
    <property type="match status" value="2"/>
</dbReference>
<evidence type="ECO:0000259" key="4">
    <source>
        <dbReference type="PROSITE" id="PS50102"/>
    </source>
</evidence>
<keyword evidence="1 2" id="KW-0694">RNA-binding</keyword>
<dbReference type="PANTHER" id="PTHR48024:SF56">
    <property type="entry name" value="HETEROGENEOUS NUCLEAR RIBONUCLEOPROTEIN A0"/>
    <property type="match status" value="1"/>
</dbReference>
<feature type="domain" description="RRM" evidence="4">
    <location>
        <begin position="157"/>
        <end position="232"/>
    </location>
</feature>
<evidence type="ECO:0000256" key="3">
    <source>
        <dbReference type="SAM" id="MobiDB-lite"/>
    </source>
</evidence>
<gene>
    <name evidence="5" type="ORF">DdX_19277</name>
</gene>
<sequence length="237" mass="26893">MDRALESSPHRIQQEHVTAEIGTHHRQFNLRVLDLSPETTEESLRAFYSRFLKLDRALDAQPHVIDGSEVFLNYSTDELDLMVKEMPEGITEESLHSFFSQYGRVRRCERVTGKSGKAHAFLTFSTVNEVNRAMSDRPHILDKNLLKTDYPGKPGLFPIFVGSLPENVSRMSLFNAFSQFGNIVHLEIRNNGNQSRPYGFVSYGTRQEASKALNAGPHEVDGVSVDVKKAKERNKEK</sequence>
<dbReference type="Pfam" id="PF00076">
    <property type="entry name" value="RRM_1"/>
    <property type="match status" value="2"/>
</dbReference>
<dbReference type="InterPro" id="IPR000504">
    <property type="entry name" value="RRM_dom"/>
</dbReference>
<dbReference type="InterPro" id="IPR035979">
    <property type="entry name" value="RBD_domain_sf"/>
</dbReference>
<dbReference type="Proteomes" id="UP001201812">
    <property type="component" value="Unassembled WGS sequence"/>
</dbReference>
<dbReference type="InterPro" id="IPR012677">
    <property type="entry name" value="Nucleotide-bd_a/b_plait_sf"/>
</dbReference>
<dbReference type="InterPro" id="IPR050886">
    <property type="entry name" value="RNA-binding_reg"/>
</dbReference>
<keyword evidence="6" id="KW-1185">Reference proteome</keyword>
<name>A0AAD4QXJ4_9BILA</name>
<dbReference type="Gene3D" id="3.30.70.330">
    <property type="match status" value="2"/>
</dbReference>
<dbReference type="EMBL" id="JAKKPZ010000357">
    <property type="protein sequence ID" value="KAI1696007.1"/>
    <property type="molecule type" value="Genomic_DNA"/>
</dbReference>
<evidence type="ECO:0000313" key="6">
    <source>
        <dbReference type="Proteomes" id="UP001201812"/>
    </source>
</evidence>